<evidence type="ECO:0000256" key="1">
    <source>
        <dbReference type="SAM" id="MobiDB-lite"/>
    </source>
</evidence>
<feature type="compositionally biased region" description="Low complexity" evidence="1">
    <location>
        <begin position="224"/>
        <end position="245"/>
    </location>
</feature>
<reference evidence="2 3" key="1">
    <citation type="submission" date="2019-11" db="EMBL/GenBank/DDBJ databases">
        <title>Draft genome sequences of five Paenibacillus species of dairy origin.</title>
        <authorList>
            <person name="Olajide A.M."/>
            <person name="Chen S."/>
            <person name="Lapointe G."/>
        </authorList>
    </citation>
    <scope>NUCLEOTIDE SEQUENCE [LARGE SCALE GENOMIC DNA]</scope>
    <source>
        <strain evidence="2 3">2CS3</strain>
    </source>
</reference>
<proteinExistence type="predicted"/>
<feature type="region of interest" description="Disordered" evidence="1">
    <location>
        <begin position="185"/>
        <end position="247"/>
    </location>
</feature>
<gene>
    <name evidence="2" type="primary">spoIIR</name>
    <name evidence="2" type="ORF">GNP93_17205</name>
</gene>
<evidence type="ECO:0000313" key="3">
    <source>
        <dbReference type="Proteomes" id="UP000450917"/>
    </source>
</evidence>
<organism evidence="2 3">
    <name type="scientific">Paenibacillus validus</name>
    <dbReference type="NCBI Taxonomy" id="44253"/>
    <lineage>
        <taxon>Bacteria</taxon>
        <taxon>Bacillati</taxon>
        <taxon>Bacillota</taxon>
        <taxon>Bacilli</taxon>
        <taxon>Bacillales</taxon>
        <taxon>Paenibacillaceae</taxon>
        <taxon>Paenibacillus</taxon>
    </lineage>
</organism>
<dbReference type="InterPro" id="IPR014202">
    <property type="entry name" value="Spore_II_R"/>
</dbReference>
<dbReference type="RefSeq" id="WP_127609118.1">
    <property type="nucleotide sequence ID" value="NZ_JARTHJ010000123.1"/>
</dbReference>
<dbReference type="Proteomes" id="UP000450917">
    <property type="component" value="Unassembled WGS sequence"/>
</dbReference>
<feature type="compositionally biased region" description="Basic and acidic residues" evidence="1">
    <location>
        <begin position="207"/>
        <end position="223"/>
    </location>
</feature>
<evidence type="ECO:0000313" key="2">
    <source>
        <dbReference type="EMBL" id="MUG72407.1"/>
    </source>
</evidence>
<dbReference type="AlphaFoldDB" id="A0A7X2ZCM7"/>
<comment type="caution">
    <text evidence="2">The sequence shown here is derived from an EMBL/GenBank/DDBJ whole genome shotgun (WGS) entry which is preliminary data.</text>
</comment>
<name>A0A7X2ZCM7_9BACL</name>
<dbReference type="EMBL" id="WNZX01000015">
    <property type="protein sequence ID" value="MUG72407.1"/>
    <property type="molecule type" value="Genomic_DNA"/>
</dbReference>
<keyword evidence="3" id="KW-1185">Reference proteome</keyword>
<dbReference type="Pfam" id="PF09551">
    <property type="entry name" value="Spore_II_R"/>
    <property type="match status" value="1"/>
</dbReference>
<accession>A0A7X2ZCM7</accession>
<sequence length="268" mass="29500">MVKRFAWKRYAYVGFALLMLLMCWESSRANAMLFTASKADEAGASVIPAESIRLRILANSDAPADQWIKREVRDAVIAEMSGWVQQPDGLEAARETIRKHLPELGAVVRETLQQNGFDYTYQVELGLVPFPTKMYGNQVYPAGDYEALRISIGAAAGQNWWCVLFPPLCFVDSEMVVKKQNKAHAAAFDDEPEQKDKMSASKSEAAGAEKGKSAGKEAAKASKTDAAAKQNADATQQAAETAETTESAKPEVRFFLWDMMKKVASLFA</sequence>
<protein>
    <submittedName>
        <fullName evidence="2">Stage II sporulation protein R</fullName>
    </submittedName>
</protein>
<dbReference type="NCBIfam" id="TIGR02837">
    <property type="entry name" value="spore_II_R"/>
    <property type="match status" value="1"/>
</dbReference>